<dbReference type="AlphaFoldDB" id="A0A4S4LMB6"/>
<dbReference type="InterPro" id="IPR036420">
    <property type="entry name" value="BRCT_dom_sf"/>
</dbReference>
<feature type="compositionally biased region" description="Basic and acidic residues" evidence="1">
    <location>
        <begin position="141"/>
        <end position="150"/>
    </location>
</feature>
<evidence type="ECO:0000256" key="1">
    <source>
        <dbReference type="SAM" id="MobiDB-lite"/>
    </source>
</evidence>
<reference evidence="2 3" key="1">
    <citation type="submission" date="2019-02" db="EMBL/GenBank/DDBJ databases">
        <title>Genome sequencing of the rare red list fungi Bondarzewia mesenterica.</title>
        <authorList>
            <person name="Buettner E."/>
            <person name="Kellner H."/>
        </authorList>
    </citation>
    <scope>NUCLEOTIDE SEQUENCE [LARGE SCALE GENOMIC DNA]</scope>
    <source>
        <strain evidence="2 3">DSM 108281</strain>
    </source>
</reference>
<gene>
    <name evidence="2" type="ORF">EW146_g6868</name>
</gene>
<dbReference type="SUPFAM" id="SSF52113">
    <property type="entry name" value="BRCT domain"/>
    <property type="match status" value="1"/>
</dbReference>
<comment type="caution">
    <text evidence="2">The sequence shown here is derived from an EMBL/GenBank/DDBJ whole genome shotgun (WGS) entry which is preliminary data.</text>
</comment>
<dbReference type="EMBL" id="SGPL01000363">
    <property type="protein sequence ID" value="THH13334.1"/>
    <property type="molecule type" value="Genomic_DNA"/>
</dbReference>
<sequence length="180" mass="20128">MFFKGIAAVFDDRVDPQCLEDFVRLGGSVVRNNKGDIFICSSMRDTDFISKWYNGTPRVIVSRYIFDCMEMQCRLPIDTYCVGVDAKGYVVPGSSLMHIPPTKCLPAVPFGANSFRKLISSKSLPRLRKTELPTPPTSRTSSREVSKDETNGTSRLSGGKAKRVSEEHNKGSSFKKHRIQ</sequence>
<dbReference type="OrthoDB" id="10561218at2759"/>
<name>A0A4S4LMB6_9AGAM</name>
<evidence type="ECO:0000313" key="3">
    <source>
        <dbReference type="Proteomes" id="UP000310158"/>
    </source>
</evidence>
<accession>A0A4S4LMB6</accession>
<evidence type="ECO:0008006" key="4">
    <source>
        <dbReference type="Google" id="ProtNLM"/>
    </source>
</evidence>
<evidence type="ECO:0000313" key="2">
    <source>
        <dbReference type="EMBL" id="THH13334.1"/>
    </source>
</evidence>
<protein>
    <recommendedName>
        <fullName evidence="4">BRCT domain-containing protein</fullName>
    </recommendedName>
</protein>
<keyword evidence="3" id="KW-1185">Reference proteome</keyword>
<proteinExistence type="predicted"/>
<organism evidence="2 3">
    <name type="scientific">Bondarzewia mesenterica</name>
    <dbReference type="NCBI Taxonomy" id="1095465"/>
    <lineage>
        <taxon>Eukaryota</taxon>
        <taxon>Fungi</taxon>
        <taxon>Dikarya</taxon>
        <taxon>Basidiomycota</taxon>
        <taxon>Agaricomycotina</taxon>
        <taxon>Agaricomycetes</taxon>
        <taxon>Russulales</taxon>
        <taxon>Bondarzewiaceae</taxon>
        <taxon>Bondarzewia</taxon>
    </lineage>
</organism>
<feature type="region of interest" description="Disordered" evidence="1">
    <location>
        <begin position="126"/>
        <end position="180"/>
    </location>
</feature>
<dbReference type="Proteomes" id="UP000310158">
    <property type="component" value="Unassembled WGS sequence"/>
</dbReference>